<feature type="compositionally biased region" description="Polar residues" evidence="1">
    <location>
        <begin position="44"/>
        <end position="57"/>
    </location>
</feature>
<reference evidence="2 3" key="2">
    <citation type="submission" date="2018-11" db="EMBL/GenBank/DDBJ databases">
        <authorList>
            <consortium name="Pathogen Informatics"/>
        </authorList>
    </citation>
    <scope>NUCLEOTIDE SEQUENCE [LARGE SCALE GENOMIC DNA]</scope>
    <source>
        <strain evidence="2 3">NST_G2</strain>
    </source>
</reference>
<organism evidence="4">
    <name type="scientific">Schistocephalus solidus</name>
    <name type="common">Tapeworm</name>
    <dbReference type="NCBI Taxonomy" id="70667"/>
    <lineage>
        <taxon>Eukaryota</taxon>
        <taxon>Metazoa</taxon>
        <taxon>Spiralia</taxon>
        <taxon>Lophotrochozoa</taxon>
        <taxon>Platyhelminthes</taxon>
        <taxon>Cestoda</taxon>
        <taxon>Eucestoda</taxon>
        <taxon>Diphyllobothriidea</taxon>
        <taxon>Diphyllobothriidae</taxon>
        <taxon>Schistocephalus</taxon>
    </lineage>
</organism>
<dbReference type="OrthoDB" id="10255285at2759"/>
<evidence type="ECO:0000313" key="2">
    <source>
        <dbReference type="EMBL" id="VDL98521.1"/>
    </source>
</evidence>
<name>A0A183T6N8_SCHSO</name>
<gene>
    <name evidence="2" type="ORF">SSLN_LOCUS12136</name>
</gene>
<protein>
    <submittedName>
        <fullName evidence="4">Secreted protein</fullName>
    </submittedName>
</protein>
<dbReference type="AlphaFoldDB" id="A0A183T6N8"/>
<dbReference type="WBParaSite" id="SSLN_0001259301-mRNA-1">
    <property type="protein sequence ID" value="SSLN_0001259301-mRNA-1"/>
    <property type="gene ID" value="SSLN_0001259301"/>
</dbReference>
<dbReference type="EMBL" id="UYSU01037046">
    <property type="protein sequence ID" value="VDL98521.1"/>
    <property type="molecule type" value="Genomic_DNA"/>
</dbReference>
<dbReference type="Proteomes" id="UP000275846">
    <property type="component" value="Unassembled WGS sequence"/>
</dbReference>
<evidence type="ECO:0000313" key="4">
    <source>
        <dbReference type="WBParaSite" id="SSLN_0001259301-mRNA-1"/>
    </source>
</evidence>
<reference evidence="4" key="1">
    <citation type="submission" date="2016-06" db="UniProtKB">
        <authorList>
            <consortium name="WormBaseParasite"/>
        </authorList>
    </citation>
    <scope>IDENTIFICATION</scope>
</reference>
<feature type="region of interest" description="Disordered" evidence="1">
    <location>
        <begin position="27"/>
        <end position="57"/>
    </location>
</feature>
<proteinExistence type="predicted"/>
<sequence>MDVFGLILPTPISLAAVRLLAGLEREPRGTTGRVSPETDRFENGSATWLGDSSQSSPAGINETCLLSLRLLDPGIFG</sequence>
<keyword evidence="3" id="KW-1185">Reference proteome</keyword>
<accession>A0A183T6N8</accession>
<evidence type="ECO:0000313" key="3">
    <source>
        <dbReference type="Proteomes" id="UP000275846"/>
    </source>
</evidence>
<evidence type="ECO:0000256" key="1">
    <source>
        <dbReference type="SAM" id="MobiDB-lite"/>
    </source>
</evidence>